<dbReference type="Proteomes" id="UP001166286">
    <property type="component" value="Unassembled WGS sequence"/>
</dbReference>
<reference evidence="2" key="1">
    <citation type="submission" date="2023-03" db="EMBL/GenBank/DDBJ databases">
        <title>Complete genome of Cladonia borealis.</title>
        <authorList>
            <person name="Park H."/>
        </authorList>
    </citation>
    <scope>NUCLEOTIDE SEQUENCE</scope>
    <source>
        <strain evidence="2">ANT050790</strain>
    </source>
</reference>
<dbReference type="InterPro" id="IPR019384">
    <property type="entry name" value="FHIP"/>
</dbReference>
<dbReference type="PANTHER" id="PTHR21705">
    <property type="entry name" value="RAI16 PROTEIN-RELATED"/>
    <property type="match status" value="1"/>
</dbReference>
<feature type="compositionally biased region" description="Polar residues" evidence="1">
    <location>
        <begin position="736"/>
        <end position="745"/>
    </location>
</feature>
<gene>
    <name evidence="2" type="ORF">JMJ35_006164</name>
</gene>
<evidence type="ECO:0000313" key="2">
    <source>
        <dbReference type="EMBL" id="KAK0511591.1"/>
    </source>
</evidence>
<evidence type="ECO:0000256" key="1">
    <source>
        <dbReference type="SAM" id="MobiDB-lite"/>
    </source>
</evidence>
<name>A0AA39R038_9LECA</name>
<feature type="compositionally biased region" description="Low complexity" evidence="1">
    <location>
        <begin position="746"/>
        <end position="758"/>
    </location>
</feature>
<protein>
    <recommendedName>
        <fullName evidence="4">DNA polymerase epsilon subunit C</fullName>
    </recommendedName>
</protein>
<feature type="compositionally biased region" description="Polar residues" evidence="1">
    <location>
        <begin position="8"/>
        <end position="23"/>
    </location>
</feature>
<comment type="caution">
    <text evidence="2">The sequence shown here is derived from an EMBL/GenBank/DDBJ whole genome shotgun (WGS) entry which is preliminary data.</text>
</comment>
<feature type="region of interest" description="Disordered" evidence="1">
    <location>
        <begin position="1"/>
        <end position="23"/>
    </location>
</feature>
<organism evidence="2 3">
    <name type="scientific">Cladonia borealis</name>
    <dbReference type="NCBI Taxonomy" id="184061"/>
    <lineage>
        <taxon>Eukaryota</taxon>
        <taxon>Fungi</taxon>
        <taxon>Dikarya</taxon>
        <taxon>Ascomycota</taxon>
        <taxon>Pezizomycotina</taxon>
        <taxon>Lecanoromycetes</taxon>
        <taxon>OSLEUM clade</taxon>
        <taxon>Lecanoromycetidae</taxon>
        <taxon>Lecanorales</taxon>
        <taxon>Lecanorineae</taxon>
        <taxon>Cladoniaceae</taxon>
        <taxon>Cladonia</taxon>
    </lineage>
</organism>
<dbReference type="AlphaFoldDB" id="A0AA39R038"/>
<evidence type="ECO:0008006" key="4">
    <source>
        <dbReference type="Google" id="ProtNLM"/>
    </source>
</evidence>
<feature type="region of interest" description="Disordered" evidence="1">
    <location>
        <begin position="711"/>
        <end position="824"/>
    </location>
</feature>
<proteinExistence type="predicted"/>
<dbReference type="PANTHER" id="PTHR21705:SF11">
    <property type="entry name" value="FHIP FAMILY PROTEIN CG3558"/>
    <property type="match status" value="1"/>
</dbReference>
<keyword evidence="3" id="KW-1185">Reference proteome</keyword>
<accession>A0AA39R038</accession>
<evidence type="ECO:0000313" key="3">
    <source>
        <dbReference type="Proteomes" id="UP001166286"/>
    </source>
</evidence>
<feature type="compositionally biased region" description="Low complexity" evidence="1">
    <location>
        <begin position="715"/>
        <end position="726"/>
    </location>
</feature>
<sequence>MDLISKLVGSSNASPTRKQTNTPQQRLIRFKKLHDQLQQIWRRNNSSKQHVPAETALICLESIKRILQDEVQTSAPHLCARHVSTFQVYTNLVQVAAGYYSEAIICEALDIFKILIDSEEVEFLEEKGFADALIGFISEISTTGPLMVSVDAEGRIVEVLFGVAAKLRLQPKFLKTWFRPTIGEPVTNSRAGKDAFPLFYLTLDYVHHDGRVGDFARTGLLYIIESATYSETLERWIVESDLATLMASGLGALYSQLSRKLVLSFDKDSVPAIVSFSKASRPRTPPDAEKTTSPDFQAHLATFLSYLMFWQDILEHCGSEDVKQSLLDHFKFLFLQQLLYPSLIESSDVDGGSSVAVLTYLRCVIESIDHAELLHVTLQYLLAIPDKIQEDIKPPRPTTLAQRRKSQTLISNLAQGKEKPMPDLFTLVDLIQTSLQSRNQQTVTATLRLISVLLRSQHQYAISSIIKNQPVGHDIPFRTMAAHNRDANILFSLAEDLFDHDDLGEIYETHLQDARVLLEAHCCSARLLALPDAAGADPSRTKEHSSLVQPHFIRMDDPLMKSLVSLLEDFLANDIGTNLSLTQAFSTLASCGNTRLEFWLLGDPVQNEGIDDQKIVSDDGLDDLDNDDTILVNGDDTNLASSEVTLKPVKIDRSTQELKDTTNVTSPVFAALEDLVQQVERFRRDIHDFDTYLAERRHVFRVGEDIEKAVANDLPPSRRSQESSRPSHSRVRSVPQIRSISTRLMSETSSANASRSSSPRGRQLNDSSSSTLAGRLNHLRISPSPSPSKPASRTFSPSPLQKDAVPSDSNPSTPPKRAITPIGPADALRQKIKLKIKSSNHRNDVSEITSETSSIRSESVTAENKAADETREVTLSHILTNLIILQEFILELAAIVQVRASLFGEVKFV</sequence>
<dbReference type="EMBL" id="JAFEKC020000013">
    <property type="protein sequence ID" value="KAK0511591.1"/>
    <property type="molecule type" value="Genomic_DNA"/>
</dbReference>
<dbReference type="Pfam" id="PF10257">
    <property type="entry name" value="RAI16-like"/>
    <property type="match status" value="1"/>
</dbReference>